<protein>
    <submittedName>
        <fullName evidence="1">DUF411 domain-containing protein</fullName>
    </submittedName>
</protein>
<sequence length="169" mass="17761">MPNTLDRRTLVAMLASAGVIAITGCGQAKQSGNSQSRSESPPKVQAAQMTVYRDPSCGCCEAWAAIARQAGYHVSLVDRPDMPAIKAKLGVPEEVASCHTATVEGFVIEGHVPMEDVARLLKDKSEGIRGIAVPGMPRGSPGMEMPDGSKDDFQVMAFDAAGKLSAFKA</sequence>
<evidence type="ECO:0000313" key="2">
    <source>
        <dbReference type="Proteomes" id="UP000321857"/>
    </source>
</evidence>
<dbReference type="Pfam" id="PF04214">
    <property type="entry name" value="DUF411"/>
    <property type="match status" value="1"/>
</dbReference>
<reference evidence="1 2" key="1">
    <citation type="submission" date="2019-07" db="EMBL/GenBank/DDBJ databases">
        <title>Sphingomonas AE3 Genome sequencing and assembly.</title>
        <authorList>
            <person name="Kim H."/>
        </authorList>
    </citation>
    <scope>NUCLEOTIDE SEQUENCE [LARGE SCALE GENOMIC DNA]</scope>
    <source>
        <strain evidence="1 2">AE3</strain>
    </source>
</reference>
<dbReference type="RefSeq" id="WP_147493504.1">
    <property type="nucleotide sequence ID" value="NZ_CP041659.1"/>
</dbReference>
<evidence type="ECO:0000313" key="1">
    <source>
        <dbReference type="EMBL" id="QDP19048.1"/>
    </source>
</evidence>
<dbReference type="KEGG" id="sxa:FMM02_03180"/>
<keyword evidence="2" id="KW-1185">Reference proteome</keyword>
<dbReference type="OrthoDB" id="14727at2"/>
<dbReference type="PROSITE" id="PS51257">
    <property type="entry name" value="PROKAR_LIPOPROTEIN"/>
    <property type="match status" value="1"/>
</dbReference>
<dbReference type="Proteomes" id="UP000321857">
    <property type="component" value="Chromosome"/>
</dbReference>
<name>A0A516IQ53_9SPHN</name>
<dbReference type="EMBL" id="CP041659">
    <property type="protein sequence ID" value="QDP19048.1"/>
    <property type="molecule type" value="Genomic_DNA"/>
</dbReference>
<organism evidence="1 2">
    <name type="scientific">Sphingomonas xanthus</name>
    <dbReference type="NCBI Taxonomy" id="2594473"/>
    <lineage>
        <taxon>Bacteria</taxon>
        <taxon>Pseudomonadati</taxon>
        <taxon>Pseudomonadota</taxon>
        <taxon>Alphaproteobacteria</taxon>
        <taxon>Sphingomonadales</taxon>
        <taxon>Sphingomonadaceae</taxon>
        <taxon>Sphingomonas</taxon>
    </lineage>
</organism>
<dbReference type="AlphaFoldDB" id="A0A516IQ53"/>
<accession>A0A516IQ53</accession>
<gene>
    <name evidence="1" type="ORF">FMM02_03180</name>
</gene>
<dbReference type="InterPro" id="IPR007332">
    <property type="entry name" value="DUF411"/>
</dbReference>
<proteinExistence type="predicted"/>